<keyword evidence="4" id="KW-1185">Reference proteome</keyword>
<dbReference type="GeneTree" id="ENSGT00490000044642"/>
<dbReference type="GO" id="GO:0015074">
    <property type="term" value="P:DNA integration"/>
    <property type="evidence" value="ECO:0007669"/>
    <property type="project" value="InterPro"/>
</dbReference>
<protein>
    <recommendedName>
        <fullName evidence="2">Integrase catalytic domain-containing protein</fullName>
    </recommendedName>
</protein>
<dbReference type="PROSITE" id="PS50994">
    <property type="entry name" value="INTEGRASE"/>
    <property type="match status" value="1"/>
</dbReference>
<dbReference type="InterPro" id="IPR036397">
    <property type="entry name" value="RNaseH_sf"/>
</dbReference>
<feature type="domain" description="Integrase catalytic" evidence="2">
    <location>
        <begin position="1"/>
        <end position="135"/>
    </location>
</feature>
<evidence type="ECO:0000313" key="3">
    <source>
        <dbReference type="Ensembl" id="ENSNFUP00015033815.1"/>
    </source>
</evidence>
<reference evidence="3" key="2">
    <citation type="submission" date="2025-09" db="UniProtKB">
        <authorList>
            <consortium name="Ensembl"/>
        </authorList>
    </citation>
    <scope>IDENTIFICATION</scope>
</reference>
<dbReference type="Gene3D" id="3.30.420.10">
    <property type="entry name" value="Ribonuclease H-like superfamily/Ribonuclease H"/>
    <property type="match status" value="1"/>
</dbReference>
<evidence type="ECO:0000259" key="2">
    <source>
        <dbReference type="PROSITE" id="PS50994"/>
    </source>
</evidence>
<dbReference type="PANTHER" id="PTHR37984:SF7">
    <property type="entry name" value="INTEGRASE CATALYTIC DOMAIN-CONTAINING PROTEIN"/>
    <property type="match status" value="1"/>
</dbReference>
<dbReference type="GO" id="GO:0003676">
    <property type="term" value="F:nucleic acid binding"/>
    <property type="evidence" value="ECO:0007669"/>
    <property type="project" value="InterPro"/>
</dbReference>
<dbReference type="PANTHER" id="PTHR37984">
    <property type="entry name" value="PROTEIN CBG26694"/>
    <property type="match status" value="1"/>
</dbReference>
<dbReference type="Ensembl" id="ENSNFUT00015035333.1">
    <property type="protein sequence ID" value="ENSNFUP00015033815.1"/>
    <property type="gene ID" value="ENSNFUG00015016530.1"/>
</dbReference>
<feature type="compositionally biased region" description="Polar residues" evidence="1">
    <location>
        <begin position="193"/>
        <end position="217"/>
    </location>
</feature>
<proteinExistence type="predicted"/>
<evidence type="ECO:0000256" key="1">
    <source>
        <dbReference type="SAM" id="MobiDB-lite"/>
    </source>
</evidence>
<dbReference type="InterPro" id="IPR012337">
    <property type="entry name" value="RNaseH-like_sf"/>
</dbReference>
<dbReference type="SUPFAM" id="SSF53098">
    <property type="entry name" value="Ribonuclease H-like"/>
    <property type="match status" value="1"/>
</dbReference>
<organism evidence="3 4">
    <name type="scientific">Nothobranchius furzeri</name>
    <name type="common">Turquoise killifish</name>
    <dbReference type="NCBI Taxonomy" id="105023"/>
    <lineage>
        <taxon>Eukaryota</taxon>
        <taxon>Metazoa</taxon>
        <taxon>Chordata</taxon>
        <taxon>Craniata</taxon>
        <taxon>Vertebrata</taxon>
        <taxon>Euteleostomi</taxon>
        <taxon>Actinopterygii</taxon>
        <taxon>Neopterygii</taxon>
        <taxon>Teleostei</taxon>
        <taxon>Neoteleostei</taxon>
        <taxon>Acanthomorphata</taxon>
        <taxon>Ovalentaria</taxon>
        <taxon>Atherinomorphae</taxon>
        <taxon>Cyprinodontiformes</taxon>
        <taxon>Nothobranchiidae</taxon>
        <taxon>Nothobranchius</taxon>
    </lineage>
</organism>
<feature type="region of interest" description="Disordered" evidence="1">
    <location>
        <begin position="193"/>
        <end position="226"/>
    </location>
</feature>
<name>A0A8C6NY70_NOTFU</name>
<dbReference type="InterPro" id="IPR001584">
    <property type="entry name" value="Integrase_cat-core"/>
</dbReference>
<dbReference type="AlphaFoldDB" id="A0A8C6NY70"/>
<evidence type="ECO:0000313" key="4">
    <source>
        <dbReference type="Proteomes" id="UP000694548"/>
    </source>
</evidence>
<dbReference type="InterPro" id="IPR050951">
    <property type="entry name" value="Retrovirus_Pol_polyprotein"/>
</dbReference>
<reference evidence="3" key="1">
    <citation type="submission" date="2025-08" db="UniProtKB">
        <authorList>
            <consortium name="Ensembl"/>
        </authorList>
    </citation>
    <scope>IDENTIFICATION</scope>
</reference>
<sequence length="257" mass="28936">MALLTNTSSGCVITHTKSLFARHGIPHIVVSDNGPCFSSREWKQFAQQYEFCYVTSRPHYPQSDGQAEKGVHILKQLLSKAADSSSDPYLALLSYCASPLQNGLSPGELLMNRKLRTTLPSYSSRSEDMKHEELRNKRIKQEEKQKAFYDVTAKSLLVSTVKTWSGLNVMTDGKLRELCDRNWPQDHLRYQEASSVPSEVHSGTPTNARSAGCQTTRTPDKPELGRSTREIKIFFVPAGCNKQTPLKVIRSEEQKMK</sequence>
<accession>A0A8C6NY70</accession>
<dbReference type="Proteomes" id="UP000694548">
    <property type="component" value="Unassembled WGS sequence"/>
</dbReference>